<protein>
    <submittedName>
        <fullName evidence="1">Uncharacterized protein</fullName>
    </submittedName>
</protein>
<evidence type="ECO:0000313" key="1">
    <source>
        <dbReference type="EMBL" id="KAI4347843.1"/>
    </source>
</evidence>
<evidence type="ECO:0000313" key="2">
    <source>
        <dbReference type="Proteomes" id="UP000828941"/>
    </source>
</evidence>
<keyword evidence="2" id="KW-1185">Reference proteome</keyword>
<gene>
    <name evidence="1" type="ORF">L6164_008620</name>
</gene>
<dbReference type="Proteomes" id="UP000828941">
    <property type="component" value="Chromosome 4"/>
</dbReference>
<dbReference type="EMBL" id="CM039429">
    <property type="protein sequence ID" value="KAI4347843.1"/>
    <property type="molecule type" value="Genomic_DNA"/>
</dbReference>
<organism evidence="1 2">
    <name type="scientific">Bauhinia variegata</name>
    <name type="common">Purple orchid tree</name>
    <name type="synonym">Phanera variegata</name>
    <dbReference type="NCBI Taxonomy" id="167791"/>
    <lineage>
        <taxon>Eukaryota</taxon>
        <taxon>Viridiplantae</taxon>
        <taxon>Streptophyta</taxon>
        <taxon>Embryophyta</taxon>
        <taxon>Tracheophyta</taxon>
        <taxon>Spermatophyta</taxon>
        <taxon>Magnoliopsida</taxon>
        <taxon>eudicotyledons</taxon>
        <taxon>Gunneridae</taxon>
        <taxon>Pentapetalae</taxon>
        <taxon>rosids</taxon>
        <taxon>fabids</taxon>
        <taxon>Fabales</taxon>
        <taxon>Fabaceae</taxon>
        <taxon>Cercidoideae</taxon>
        <taxon>Cercideae</taxon>
        <taxon>Bauhiniinae</taxon>
        <taxon>Bauhinia</taxon>
    </lineage>
</organism>
<proteinExistence type="predicted"/>
<comment type="caution">
    <text evidence="1">The sequence shown here is derived from an EMBL/GenBank/DDBJ whole genome shotgun (WGS) entry which is preliminary data.</text>
</comment>
<sequence>MDPMKFIFEKPYLSGRLAKWQIVLSEYDIVYMTKKFVKGSAIADHLADNPIEDYEPMKFEFPDEDILVVDKEEENVKSNRWKMCFDEAVNIHGSGVGAVVISPEGKQFPTAIKLEFECTNNMAEYEACIRGLKAALDLKIKTLDAFGDSALIIYQVKGEWRTRDLKLIPYQKFLTELIEEFDDITFSHLTRDKNQYADALATRVVMTKLDIGVIAQPVKVKLERKPAHCLNVESEPDRQPWYCDILQYIKFREYPTGVIENDKKTIRRWATGFFLSGEVLYKRSYDGALLRCVNANEANQILSAVHDGICGTHVNGHMMAWKILRAGYYWMTIEKDCISYVQKCHKCQIYADRINAPPFPFHNMATTWPFSMWGIDVIGPINPKASNGHRFILVAIDYFTK</sequence>
<accession>A0ACB9PHI5</accession>
<name>A0ACB9PHI5_BAUVA</name>
<reference evidence="1 2" key="1">
    <citation type="journal article" date="2022" name="DNA Res.">
        <title>Chromosomal-level genome assembly of the orchid tree Bauhinia variegata (Leguminosae; Cercidoideae) supports the allotetraploid origin hypothesis of Bauhinia.</title>
        <authorList>
            <person name="Zhong Y."/>
            <person name="Chen Y."/>
            <person name="Zheng D."/>
            <person name="Pang J."/>
            <person name="Liu Y."/>
            <person name="Luo S."/>
            <person name="Meng S."/>
            <person name="Qian L."/>
            <person name="Wei D."/>
            <person name="Dai S."/>
            <person name="Zhou R."/>
        </authorList>
    </citation>
    <scope>NUCLEOTIDE SEQUENCE [LARGE SCALE GENOMIC DNA]</scope>
    <source>
        <strain evidence="1">BV-YZ2020</strain>
    </source>
</reference>